<name>A0ABY6HWL5_9ARCH</name>
<proteinExistence type="predicted"/>
<evidence type="ECO:0000313" key="2">
    <source>
        <dbReference type="Proteomes" id="UP001208689"/>
    </source>
</evidence>
<sequence length="95" mass="10796">MFKKRGQKKGTKENDLYSVLAALGVMEDEFCGAAPMDEIHFCLRVDFKRKMKDTQMITFLEKGIELGYSLRADKGWKLTPQGAQIVDEYLSSLAN</sequence>
<evidence type="ECO:0008006" key="3">
    <source>
        <dbReference type="Google" id="ProtNLM"/>
    </source>
</evidence>
<organism evidence="1 2">
    <name type="scientific">Candidatus Lokiarchaeum ossiferum</name>
    <dbReference type="NCBI Taxonomy" id="2951803"/>
    <lineage>
        <taxon>Archaea</taxon>
        <taxon>Promethearchaeati</taxon>
        <taxon>Promethearchaeota</taxon>
        <taxon>Promethearchaeia</taxon>
        <taxon>Promethearchaeales</taxon>
        <taxon>Promethearchaeaceae</taxon>
        <taxon>Candidatus Lokiarchaeum</taxon>
    </lineage>
</organism>
<reference evidence="1" key="1">
    <citation type="submission" date="2022-09" db="EMBL/GenBank/DDBJ databases">
        <title>Actin cytoskeleton and complex cell architecture in an #Asgard archaeon.</title>
        <authorList>
            <person name="Ponce Toledo R.I."/>
            <person name="Schleper C."/>
            <person name="Rodrigues Oliveira T."/>
            <person name="Wollweber F."/>
            <person name="Xu J."/>
            <person name="Rittmann S."/>
            <person name="Klingl A."/>
            <person name="Pilhofer M."/>
        </authorList>
    </citation>
    <scope>NUCLEOTIDE SEQUENCE</scope>
    <source>
        <strain evidence="1">B-35</strain>
    </source>
</reference>
<keyword evidence="2" id="KW-1185">Reference proteome</keyword>
<evidence type="ECO:0000313" key="1">
    <source>
        <dbReference type="EMBL" id="UYP47748.1"/>
    </source>
</evidence>
<dbReference type="EMBL" id="CP104013">
    <property type="protein sequence ID" value="UYP47748.1"/>
    <property type="molecule type" value="Genomic_DNA"/>
</dbReference>
<accession>A0ABY6HWL5</accession>
<protein>
    <recommendedName>
        <fullName evidence="3">ArnR1-like winged helix-turn-helix domain-containing protein</fullName>
    </recommendedName>
</protein>
<dbReference type="Proteomes" id="UP001208689">
    <property type="component" value="Chromosome"/>
</dbReference>
<gene>
    <name evidence="1" type="ORF">NEF87_004033</name>
</gene>